<dbReference type="OrthoDB" id="408631at2759"/>
<keyword evidence="2" id="KW-0732">Signal</keyword>
<dbReference type="SUPFAM" id="SSF53474">
    <property type="entry name" value="alpha/beta-Hydrolases"/>
    <property type="match status" value="1"/>
</dbReference>
<dbReference type="GeneID" id="38116098"/>
<dbReference type="PROSITE" id="PS00941">
    <property type="entry name" value="CARBOXYLESTERASE_B_2"/>
    <property type="match status" value="1"/>
</dbReference>
<keyword evidence="5" id="KW-1185">Reference proteome</keyword>
<dbReference type="InterPro" id="IPR002018">
    <property type="entry name" value="CarbesteraseB"/>
</dbReference>
<dbReference type="InterPro" id="IPR029058">
    <property type="entry name" value="AB_hydrolase_fold"/>
</dbReference>
<evidence type="ECO:0000259" key="3">
    <source>
        <dbReference type="Pfam" id="PF00135"/>
    </source>
</evidence>
<gene>
    <name evidence="4" type="ORF">DSM5745_05728</name>
</gene>
<dbReference type="Pfam" id="PF00135">
    <property type="entry name" value="COesterase"/>
    <property type="match status" value="1"/>
</dbReference>
<dbReference type="RefSeq" id="XP_026603576.1">
    <property type="nucleotide sequence ID" value="XM_026747744.1"/>
</dbReference>
<feature type="chain" id="PRO_5017622721" evidence="2">
    <location>
        <begin position="20"/>
        <end position="718"/>
    </location>
</feature>
<reference evidence="4 5" key="1">
    <citation type="journal article" date="2018" name="IMA Fungus">
        <title>IMA Genome-F 9: Draft genome sequence of Annulohypoxylon stygium, Aspergillus mulundensis, Berkeleyomyces basicola (syn. Thielaviopsis basicola), Ceratocystis smalleyi, two Cercospora beticola strains, Coleophoma cylindrospora, Fusarium fracticaudum, Phialophora cf. hyalina, and Morchella septimelata.</title>
        <authorList>
            <person name="Wingfield B.D."/>
            <person name="Bills G.F."/>
            <person name="Dong Y."/>
            <person name="Huang W."/>
            <person name="Nel W.J."/>
            <person name="Swalarsk-Parry B.S."/>
            <person name="Vaghefi N."/>
            <person name="Wilken P.M."/>
            <person name="An Z."/>
            <person name="de Beer Z.W."/>
            <person name="De Vos L."/>
            <person name="Chen L."/>
            <person name="Duong T.A."/>
            <person name="Gao Y."/>
            <person name="Hammerbacher A."/>
            <person name="Kikkert J.R."/>
            <person name="Li Y."/>
            <person name="Li H."/>
            <person name="Li K."/>
            <person name="Li Q."/>
            <person name="Liu X."/>
            <person name="Ma X."/>
            <person name="Naidoo K."/>
            <person name="Pethybridge S.J."/>
            <person name="Sun J."/>
            <person name="Steenkamp E.T."/>
            <person name="van der Nest M.A."/>
            <person name="van Wyk S."/>
            <person name="Wingfield M.J."/>
            <person name="Xiong C."/>
            <person name="Yue Q."/>
            <person name="Zhang X."/>
        </authorList>
    </citation>
    <scope>NUCLEOTIDE SEQUENCE [LARGE SCALE GENOMIC DNA]</scope>
    <source>
        <strain evidence="4 5">DSM 5745</strain>
    </source>
</reference>
<dbReference type="InterPro" id="IPR019819">
    <property type="entry name" value="Carboxylesterase_B_CS"/>
</dbReference>
<accession>A0A3D8RXY9</accession>
<proteinExistence type="predicted"/>
<feature type="compositionally biased region" description="Polar residues" evidence="1">
    <location>
        <begin position="125"/>
        <end position="138"/>
    </location>
</feature>
<dbReference type="InterPro" id="IPR050309">
    <property type="entry name" value="Type-B_Carboxylest/Lipase"/>
</dbReference>
<protein>
    <submittedName>
        <fullName evidence="4">Carboxylesterase family protein</fullName>
    </submittedName>
</protein>
<dbReference type="STRING" id="1810919.A0A3D8RXY9"/>
<name>A0A3D8RXY9_9EURO</name>
<evidence type="ECO:0000256" key="2">
    <source>
        <dbReference type="SAM" id="SignalP"/>
    </source>
</evidence>
<dbReference type="Gene3D" id="3.40.50.1820">
    <property type="entry name" value="alpha/beta hydrolase"/>
    <property type="match status" value="1"/>
</dbReference>
<evidence type="ECO:0000313" key="4">
    <source>
        <dbReference type="EMBL" id="RDW78876.1"/>
    </source>
</evidence>
<evidence type="ECO:0000313" key="5">
    <source>
        <dbReference type="Proteomes" id="UP000256690"/>
    </source>
</evidence>
<feature type="domain" description="Carboxylesterase type B" evidence="3">
    <location>
        <begin position="161"/>
        <end position="628"/>
    </location>
</feature>
<feature type="region of interest" description="Disordered" evidence="1">
    <location>
        <begin position="125"/>
        <end position="149"/>
    </location>
</feature>
<dbReference type="EMBL" id="PVWQ01000006">
    <property type="protein sequence ID" value="RDW78876.1"/>
    <property type="molecule type" value="Genomic_DNA"/>
</dbReference>
<dbReference type="Proteomes" id="UP000256690">
    <property type="component" value="Unassembled WGS sequence"/>
</dbReference>
<dbReference type="AlphaFoldDB" id="A0A3D8RXY9"/>
<sequence>MKSFLFAALLTRHLHFARGHPSAGRVKVKDALSPAFAVLVENTLVPTAVESGPSYLLLLEPQPQEEATAACDALAETLARGEDIALFQPLLSALAQNAEISILSKLWLHGQDGKCVAYNLDNNSTSTTEPYAPNTSKPSARIQPHTRPVSNSRLKVAMSSSGIPYAKPPVGERRLMNPERMDMLPSTQRAEESVYDATAFKPLCPQEMAPNATPDLPHPDYAISEDCLYLNVYTPLVPMQSPSDSGLLPVLVWIHGGSNYYGGSSLPFYLGMNVASRGRTVVVSFNYRLGILGFLDDPDGSPEIGSNQAMRDQVLALEWVRDNIRSYGGDPDKVTIFGESSGGSAVMSLFQTSFATDLFSRAIIQSGSATYSGWQRPDVQERLVRMFLDIADCKDLHCIKYNRTTSEILLFQSRLLSQAQDVFPHGQVNPLEPFRAVIDGDLIEEDWGTALAGGRYNRVPTLVTYTKDEFGLVLQTNKTLKDAPPISYTTAVRFLSTFLLGEERTEKVLSTPSLGFSRNLVNAPDVTDALVQFTTDITYRCSSEIYAGALERYSPDVWEVSWDIGLPRFLSGSICGEGSGRACHAAELPILFGSADYANISGDVLGEANYYDQARDTIDLYSGFARDGILALHGEMYPRRGGNGLRDVLHWGDEPVSVPGGVRWGVCMKMEELGLYDRLYYPHRGLGDVAGGRSLEGVQERRQELQHRLASEARHEDL</sequence>
<dbReference type="PANTHER" id="PTHR11559">
    <property type="entry name" value="CARBOXYLESTERASE"/>
    <property type="match status" value="1"/>
</dbReference>
<comment type="caution">
    <text evidence="4">The sequence shown here is derived from an EMBL/GenBank/DDBJ whole genome shotgun (WGS) entry which is preliminary data.</text>
</comment>
<feature type="signal peptide" evidence="2">
    <location>
        <begin position="1"/>
        <end position="19"/>
    </location>
</feature>
<organism evidence="4 5">
    <name type="scientific">Aspergillus mulundensis</name>
    <dbReference type="NCBI Taxonomy" id="1810919"/>
    <lineage>
        <taxon>Eukaryota</taxon>
        <taxon>Fungi</taxon>
        <taxon>Dikarya</taxon>
        <taxon>Ascomycota</taxon>
        <taxon>Pezizomycotina</taxon>
        <taxon>Eurotiomycetes</taxon>
        <taxon>Eurotiomycetidae</taxon>
        <taxon>Eurotiales</taxon>
        <taxon>Aspergillaceae</taxon>
        <taxon>Aspergillus</taxon>
        <taxon>Aspergillus subgen. Nidulantes</taxon>
    </lineage>
</organism>
<evidence type="ECO:0000256" key="1">
    <source>
        <dbReference type="SAM" id="MobiDB-lite"/>
    </source>
</evidence>